<protein>
    <submittedName>
        <fullName evidence="2">Uncharacterized protein</fullName>
    </submittedName>
</protein>
<dbReference type="AlphaFoldDB" id="A0A3S3AK04"/>
<keyword evidence="1" id="KW-0812">Transmembrane</keyword>
<feature type="transmembrane region" description="Helical" evidence="1">
    <location>
        <begin position="20"/>
        <end position="37"/>
    </location>
</feature>
<name>A0A3S3AK04_9NOCA</name>
<comment type="caution">
    <text evidence="2">The sequence shown here is derived from an EMBL/GenBank/DDBJ whole genome shotgun (WGS) entry which is preliminary data.</text>
</comment>
<accession>A0A3S3AK04</accession>
<evidence type="ECO:0000256" key="1">
    <source>
        <dbReference type="SAM" id="Phobius"/>
    </source>
</evidence>
<organism evidence="2 3">
    <name type="scientific">Rhodococcus spongiicola</name>
    <dbReference type="NCBI Taxonomy" id="2487352"/>
    <lineage>
        <taxon>Bacteria</taxon>
        <taxon>Bacillati</taxon>
        <taxon>Actinomycetota</taxon>
        <taxon>Actinomycetes</taxon>
        <taxon>Mycobacteriales</taxon>
        <taxon>Nocardiaceae</taxon>
        <taxon>Rhodococcus</taxon>
    </lineage>
</organism>
<dbReference type="RefSeq" id="WP_127947576.1">
    <property type="nucleotide sequence ID" value="NZ_RKLN01000004.1"/>
</dbReference>
<evidence type="ECO:0000313" key="3">
    <source>
        <dbReference type="Proteomes" id="UP000284333"/>
    </source>
</evidence>
<keyword evidence="1" id="KW-1133">Transmembrane helix</keyword>
<keyword evidence="3" id="KW-1185">Reference proteome</keyword>
<proteinExistence type="predicted"/>
<reference evidence="2 3" key="1">
    <citation type="submission" date="2018-11" db="EMBL/GenBank/DDBJ databases">
        <title>Rhodococcus spongicola sp. nov. and Rhodococcus xishaensis sp. nov. from marine sponges.</title>
        <authorList>
            <person name="Li L."/>
            <person name="Lin H.W."/>
        </authorList>
    </citation>
    <scope>NUCLEOTIDE SEQUENCE [LARGE SCALE GENOMIC DNA]</scope>
    <source>
        <strain evidence="2 3">LHW50502</strain>
    </source>
</reference>
<dbReference type="EMBL" id="RKLN01000004">
    <property type="protein sequence ID" value="RVW02438.1"/>
    <property type="molecule type" value="Genomic_DNA"/>
</dbReference>
<gene>
    <name evidence="2" type="ORF">EF834_12730</name>
</gene>
<keyword evidence="1" id="KW-0472">Membrane</keyword>
<dbReference type="Proteomes" id="UP000284333">
    <property type="component" value="Unassembled WGS sequence"/>
</dbReference>
<evidence type="ECO:0000313" key="2">
    <source>
        <dbReference type="EMBL" id="RVW02438.1"/>
    </source>
</evidence>
<sequence length="163" mass="17987">MGDDRESATALRGQWRWRLISALGAAAIFALVAWWGIAYATSQDRTIEAAIDFSQITLVDGVAVWGAETRHLGFDAGYMLMLSMPADRLDPLLEASGVHTARLPISVRDAPDMLGPYLYLGDPPKGRLWRIEGESLGVGQRQRMLTWVCSPDECAMKVDAFDM</sequence>